<reference evidence="1" key="1">
    <citation type="submission" date="2024-03" db="EMBL/GenBank/DDBJ databases">
        <title>Complete genome sequence of Mycoplasma felifaucium Z921 isolated from the trachea of a cheetah.</title>
        <authorList>
            <person name="Spergser J."/>
        </authorList>
    </citation>
    <scope>NUCLEOTIDE SEQUENCE [LARGE SCALE GENOMIC DNA]</scope>
    <source>
        <strain evidence="1">Z921</strain>
    </source>
</reference>
<evidence type="ECO:0000313" key="2">
    <source>
        <dbReference type="Proteomes" id="UP001477443"/>
    </source>
</evidence>
<accession>A0ABZ2RS86</accession>
<keyword evidence="1" id="KW-0413">Isomerase</keyword>
<gene>
    <name evidence="1" type="ORF">WG617_01625</name>
</gene>
<dbReference type="Gene3D" id="3.40.50.10490">
    <property type="entry name" value="Glucose-6-phosphate isomerase like protein, domain 1"/>
    <property type="match status" value="2"/>
</dbReference>
<dbReference type="SUPFAM" id="SSF53697">
    <property type="entry name" value="SIS domain"/>
    <property type="match status" value="1"/>
</dbReference>
<dbReference type="InterPro" id="IPR046348">
    <property type="entry name" value="SIS_dom_sf"/>
</dbReference>
<dbReference type="GO" id="GO:0016853">
    <property type="term" value="F:isomerase activity"/>
    <property type="evidence" value="ECO:0007669"/>
    <property type="project" value="UniProtKB-KW"/>
</dbReference>
<evidence type="ECO:0000313" key="1">
    <source>
        <dbReference type="EMBL" id="WXL29332.1"/>
    </source>
</evidence>
<dbReference type="Proteomes" id="UP001477443">
    <property type="component" value="Chromosome"/>
</dbReference>
<proteinExistence type="predicted"/>
<keyword evidence="2" id="KW-1185">Reference proteome</keyword>
<protein>
    <submittedName>
        <fullName evidence="1">Glucose-6-phosphate isomerase</fullName>
    </submittedName>
</protein>
<dbReference type="EMBL" id="CP148067">
    <property type="protein sequence ID" value="WXL29332.1"/>
    <property type="molecule type" value="Genomic_DNA"/>
</dbReference>
<name>A0ABZ2RS86_9BACT</name>
<sequence length="414" mass="48722">MDRVDIKFINFSPDFKNESLINRSAKLFKDIKTKNVNGFENFGFHELALNFDSDNVKELYRFSKGIHNLNTKYLFIFCKSNDLLNFKAANTFLFKNDILADKKIQYYFINNDEPYLFQRMLKKYSNLIKNNRSSFLFIGHDKYSNQTIELINTILNILMKEYGNTQYAKRCFFIGKRELEEQLEFVRISENNRIVMPDILTPNYAFFAESNLFLLLLKGCNLLSLVEGYQTSSILCNSENIDENLAFKYGYVLHLENKSYTYNFLSSDNPIMSDTLYLQANITNLLFHKLNIFTTSFIMPEAAYTYGQFIIDNSKQIYLTHYKILNEQFDYRLTDEINIKDNIDRVGFTRISQFKNSINQGLEDIYSNVISLNCCIITLLDNSAYTLGSLISLIYWANIYQSYLNKQNPFDFEY</sequence>
<dbReference type="RefSeq" id="WP_338822948.1">
    <property type="nucleotide sequence ID" value="NZ_CP148067.1"/>
</dbReference>
<organism evidence="1 2">
    <name type="scientific">Mycoplasmopsis felifaucium</name>
    <dbReference type="NCBI Taxonomy" id="35768"/>
    <lineage>
        <taxon>Bacteria</taxon>
        <taxon>Bacillati</taxon>
        <taxon>Mycoplasmatota</taxon>
        <taxon>Mycoplasmoidales</taxon>
        <taxon>Metamycoplasmataceae</taxon>
        <taxon>Mycoplasmopsis</taxon>
    </lineage>
</organism>